<protein>
    <submittedName>
        <fullName evidence="1">Uncharacterized protein</fullName>
    </submittedName>
</protein>
<proteinExistence type="predicted"/>
<sequence>MAAVPLIKPLSQVATSNFMSRNFQQKHGCSETPNTSLKPSFIDCNCSLLSLNLGIKNSALRFTSGFKLAYRVQLPSLAQSPDSRAIPLSMARISKCRTSCRKHINPTMAWYSKKSRRIGPADRNYLRRVSCGVSRRVGSGNSNQKFFIDDEFAVMERNILKETQLRQALMSLIASGLMLMMPSIQFADSRISAADNSAIAAPANQLRQAGVLVEKLAGGLKTSKVLDKITTVISGQTTVDPEIIDKELKAIADGEDDIGERLKYELLNNLQDTWSTFIDVTSNFNPSTFSESAGASAQGLLEGAAERFAAWELSTLVALGERWLILTPVVIIPMAWQMSRYRNKQERTLSERQEEAFQLSEEVNLRQLKVRRELERMELKASLLELIRPQNKNQLEADSKKKRINQIVQRLQELNPSADLAPTNLVSKGSTESSTYIQQRPDVDGNWLLSYVSQLSDEDGKSQFPDIPGLEINNVQQKIWHGSLNGASNTSDDQPISTKLLARNTAQISLGLLGVVEVAVQGNWEDMKDKQTALVSFDTFSIRPLNLFGTVIREDLPPLNIPVPRSLQQSTEWEIIYVDGELRINKGKENSLYIFRKID</sequence>
<comment type="caution">
    <text evidence="1">The sequence shown here is derived from an EMBL/GenBank/DDBJ whole genome shotgun (WGS) entry which is preliminary data.</text>
</comment>
<evidence type="ECO:0000313" key="1">
    <source>
        <dbReference type="EMBL" id="KAJ7541114.1"/>
    </source>
</evidence>
<evidence type="ECO:0000313" key="2">
    <source>
        <dbReference type="Proteomes" id="UP001162992"/>
    </source>
</evidence>
<dbReference type="EMBL" id="CM055101">
    <property type="protein sequence ID" value="KAJ7541114.1"/>
    <property type="molecule type" value="Genomic_DNA"/>
</dbReference>
<keyword evidence="2" id="KW-1185">Reference proteome</keyword>
<organism evidence="1 2">
    <name type="scientific">Diphasiastrum complanatum</name>
    <name type="common">Issler's clubmoss</name>
    <name type="synonym">Lycopodium complanatum</name>
    <dbReference type="NCBI Taxonomy" id="34168"/>
    <lineage>
        <taxon>Eukaryota</taxon>
        <taxon>Viridiplantae</taxon>
        <taxon>Streptophyta</taxon>
        <taxon>Embryophyta</taxon>
        <taxon>Tracheophyta</taxon>
        <taxon>Lycopodiopsida</taxon>
        <taxon>Lycopodiales</taxon>
        <taxon>Lycopodiaceae</taxon>
        <taxon>Lycopodioideae</taxon>
        <taxon>Diphasiastrum</taxon>
    </lineage>
</organism>
<dbReference type="Proteomes" id="UP001162992">
    <property type="component" value="Chromosome 10"/>
</dbReference>
<name>A0ACC2CGK3_DIPCM</name>
<reference evidence="2" key="1">
    <citation type="journal article" date="2024" name="Proc. Natl. Acad. Sci. U.S.A.">
        <title>Extraordinary preservation of gene collinearity over three hundred million years revealed in homosporous lycophytes.</title>
        <authorList>
            <person name="Li C."/>
            <person name="Wickell D."/>
            <person name="Kuo L.Y."/>
            <person name="Chen X."/>
            <person name="Nie B."/>
            <person name="Liao X."/>
            <person name="Peng D."/>
            <person name="Ji J."/>
            <person name="Jenkins J."/>
            <person name="Williams M."/>
            <person name="Shu S."/>
            <person name="Plott C."/>
            <person name="Barry K."/>
            <person name="Rajasekar S."/>
            <person name="Grimwood J."/>
            <person name="Han X."/>
            <person name="Sun S."/>
            <person name="Hou Z."/>
            <person name="He W."/>
            <person name="Dai G."/>
            <person name="Sun C."/>
            <person name="Schmutz J."/>
            <person name="Leebens-Mack J.H."/>
            <person name="Li F.W."/>
            <person name="Wang L."/>
        </authorList>
    </citation>
    <scope>NUCLEOTIDE SEQUENCE [LARGE SCALE GENOMIC DNA]</scope>
    <source>
        <strain evidence="2">cv. PW_Plant_1</strain>
    </source>
</reference>
<gene>
    <name evidence="1" type="ORF">O6H91_10G047000</name>
</gene>
<accession>A0ACC2CGK3</accession>